<feature type="domain" description="HTH deoR-type" evidence="3">
    <location>
        <begin position="3"/>
        <end position="58"/>
    </location>
</feature>
<evidence type="ECO:0000259" key="3">
    <source>
        <dbReference type="PROSITE" id="PS51000"/>
    </source>
</evidence>
<dbReference type="InterPro" id="IPR036390">
    <property type="entry name" value="WH_DNA-bd_sf"/>
</dbReference>
<dbReference type="SMART" id="SM01134">
    <property type="entry name" value="DeoRC"/>
    <property type="match status" value="1"/>
</dbReference>
<dbReference type="Proteomes" id="UP000749311">
    <property type="component" value="Unassembled WGS sequence"/>
</dbReference>
<dbReference type="Pfam" id="PF08220">
    <property type="entry name" value="HTH_DeoR"/>
    <property type="match status" value="1"/>
</dbReference>
<reference evidence="4 5" key="1">
    <citation type="submission" date="2020-02" db="EMBL/GenBank/DDBJ databases">
        <title>Sequencing the genomes of 1000 actinobacteria strains.</title>
        <authorList>
            <person name="Klenk H.-P."/>
        </authorList>
    </citation>
    <scope>NUCLEOTIDE SEQUENCE [LARGE SCALE GENOMIC DNA]</scope>
    <source>
        <strain evidence="4 5">DSM 19609</strain>
    </source>
</reference>
<dbReference type="Gene3D" id="3.40.50.1360">
    <property type="match status" value="1"/>
</dbReference>
<dbReference type="SUPFAM" id="SSF46785">
    <property type="entry name" value="Winged helix' DNA-binding domain"/>
    <property type="match status" value="1"/>
</dbReference>
<dbReference type="Gene3D" id="1.10.10.10">
    <property type="entry name" value="Winged helix-like DNA-binding domain superfamily/Winged helix DNA-binding domain"/>
    <property type="match status" value="1"/>
</dbReference>
<dbReference type="EMBL" id="JAAMOZ010000001">
    <property type="protein sequence ID" value="NIH56002.1"/>
    <property type="molecule type" value="Genomic_DNA"/>
</dbReference>
<dbReference type="InterPro" id="IPR050313">
    <property type="entry name" value="Carb_Metab_HTH_regulators"/>
</dbReference>
<dbReference type="InterPro" id="IPR037171">
    <property type="entry name" value="NagB/RpiA_transferase-like"/>
</dbReference>
<dbReference type="InterPro" id="IPR001034">
    <property type="entry name" value="DeoR_HTH"/>
</dbReference>
<evidence type="ECO:0000256" key="1">
    <source>
        <dbReference type="ARBA" id="ARBA00023015"/>
    </source>
</evidence>
<keyword evidence="1" id="KW-0805">Transcription regulation</keyword>
<keyword evidence="2" id="KW-0804">Transcription</keyword>
<dbReference type="SUPFAM" id="SSF100950">
    <property type="entry name" value="NagB/RpiA/CoA transferase-like"/>
    <property type="match status" value="1"/>
</dbReference>
<dbReference type="Pfam" id="PF00455">
    <property type="entry name" value="DeoRC"/>
    <property type="match status" value="1"/>
</dbReference>
<organism evidence="4 5">
    <name type="scientific">Brooklawnia cerclae</name>
    <dbReference type="NCBI Taxonomy" id="349934"/>
    <lineage>
        <taxon>Bacteria</taxon>
        <taxon>Bacillati</taxon>
        <taxon>Actinomycetota</taxon>
        <taxon>Actinomycetes</taxon>
        <taxon>Propionibacteriales</taxon>
        <taxon>Propionibacteriaceae</taxon>
        <taxon>Brooklawnia</taxon>
    </lineage>
</organism>
<protein>
    <submittedName>
        <fullName evidence="4">DeoR/GlpR family transcriptional regulator of sugar metabolism</fullName>
    </submittedName>
</protein>
<name>A0ABX0SH25_9ACTN</name>
<dbReference type="PANTHER" id="PTHR30363:SF44">
    <property type="entry name" value="AGA OPERON TRANSCRIPTIONAL REPRESSOR-RELATED"/>
    <property type="match status" value="1"/>
</dbReference>
<dbReference type="PROSITE" id="PS51000">
    <property type="entry name" value="HTH_DEOR_2"/>
    <property type="match status" value="1"/>
</dbReference>
<dbReference type="PANTHER" id="PTHR30363">
    <property type="entry name" value="HTH-TYPE TRANSCRIPTIONAL REGULATOR SRLR-RELATED"/>
    <property type="match status" value="1"/>
</dbReference>
<dbReference type="RefSeq" id="WP_167164786.1">
    <property type="nucleotide sequence ID" value="NZ_BAAAOO010000002.1"/>
</dbReference>
<evidence type="ECO:0000313" key="5">
    <source>
        <dbReference type="Proteomes" id="UP000749311"/>
    </source>
</evidence>
<proteinExistence type="predicted"/>
<dbReference type="SMART" id="SM00420">
    <property type="entry name" value="HTH_DEOR"/>
    <property type="match status" value="1"/>
</dbReference>
<dbReference type="InterPro" id="IPR036388">
    <property type="entry name" value="WH-like_DNA-bd_sf"/>
</dbReference>
<evidence type="ECO:0000313" key="4">
    <source>
        <dbReference type="EMBL" id="NIH56002.1"/>
    </source>
</evidence>
<sequence>MRAAQRREEILHLAKSGGPTSVDDLAVFFDVTASTIRRDLARLSAEGQLARTYGGAMAVHPREQPLDERAQESHAAKVAIGKWAATAVQEEDSVLLDAGTTTAELARALRSHRRLTVATTGLTPLAAISGVEGIEVICLGGQLREMSQGFVGPLTEAALETMTFDVVFLGADGVTPERGICEASLVQTRLKELMWRSSTRTYVLADSGKLGQEPFHAWVRMPRRWTLVTDDGASDAQVGAFARRGVEVVVVGPAGDQVN</sequence>
<dbReference type="PRINTS" id="PR00037">
    <property type="entry name" value="HTHLACR"/>
</dbReference>
<accession>A0ABX0SH25</accession>
<dbReference type="InterPro" id="IPR014036">
    <property type="entry name" value="DeoR-like_C"/>
</dbReference>
<comment type="caution">
    <text evidence="4">The sequence shown here is derived from an EMBL/GenBank/DDBJ whole genome shotgun (WGS) entry which is preliminary data.</text>
</comment>
<gene>
    <name evidence="4" type="ORF">FB473_000647</name>
</gene>
<keyword evidence="5" id="KW-1185">Reference proteome</keyword>
<evidence type="ECO:0000256" key="2">
    <source>
        <dbReference type="ARBA" id="ARBA00023163"/>
    </source>
</evidence>